<name>A0A811KC47_9BILA</name>
<protein>
    <submittedName>
        <fullName evidence="2">Uncharacterized protein</fullName>
    </submittedName>
</protein>
<feature type="compositionally biased region" description="Polar residues" evidence="1">
    <location>
        <begin position="19"/>
        <end position="37"/>
    </location>
</feature>
<evidence type="ECO:0000256" key="1">
    <source>
        <dbReference type="SAM" id="MobiDB-lite"/>
    </source>
</evidence>
<keyword evidence="3" id="KW-1185">Reference proteome</keyword>
<reference evidence="2" key="1">
    <citation type="submission" date="2020-09" db="EMBL/GenBank/DDBJ databases">
        <authorList>
            <person name="Kikuchi T."/>
        </authorList>
    </citation>
    <scope>NUCLEOTIDE SEQUENCE</scope>
    <source>
        <strain evidence="2">SH1</strain>
    </source>
</reference>
<proteinExistence type="predicted"/>
<gene>
    <name evidence="2" type="ORF">BOKJ2_LOCUS4754</name>
</gene>
<comment type="caution">
    <text evidence="2">The sequence shown here is derived from an EMBL/GenBank/DDBJ whole genome shotgun (WGS) entry which is preliminary data.</text>
</comment>
<accession>A0A811KC47</accession>
<evidence type="ECO:0000313" key="2">
    <source>
        <dbReference type="EMBL" id="CAD5212953.1"/>
    </source>
</evidence>
<sequence length="126" mass="13408">MTDSGSVSGFFGRQRSLRAQRSVCGTGSSPSVPQKQLSVDEHKLSLGSHGYAQAPFASPPAPALGLKRLNPKAHSLQRSCSEAHSDSMNAKHLLAVSTATDVRSRRNNRRPSSYAVAFRGSQQSGT</sequence>
<dbReference type="EMBL" id="CAJFDH010000002">
    <property type="protein sequence ID" value="CAD5212953.1"/>
    <property type="molecule type" value="Genomic_DNA"/>
</dbReference>
<feature type="region of interest" description="Disordered" evidence="1">
    <location>
        <begin position="96"/>
        <end position="126"/>
    </location>
</feature>
<dbReference type="AlphaFoldDB" id="A0A811KC47"/>
<dbReference type="EMBL" id="CAJFCW020000002">
    <property type="protein sequence ID" value="CAG9098354.1"/>
    <property type="molecule type" value="Genomic_DNA"/>
</dbReference>
<evidence type="ECO:0000313" key="3">
    <source>
        <dbReference type="Proteomes" id="UP000614601"/>
    </source>
</evidence>
<organism evidence="2 3">
    <name type="scientific">Bursaphelenchus okinawaensis</name>
    <dbReference type="NCBI Taxonomy" id="465554"/>
    <lineage>
        <taxon>Eukaryota</taxon>
        <taxon>Metazoa</taxon>
        <taxon>Ecdysozoa</taxon>
        <taxon>Nematoda</taxon>
        <taxon>Chromadorea</taxon>
        <taxon>Rhabditida</taxon>
        <taxon>Tylenchina</taxon>
        <taxon>Tylenchomorpha</taxon>
        <taxon>Aphelenchoidea</taxon>
        <taxon>Aphelenchoididae</taxon>
        <taxon>Bursaphelenchus</taxon>
    </lineage>
</organism>
<feature type="region of interest" description="Disordered" evidence="1">
    <location>
        <begin position="19"/>
        <end position="44"/>
    </location>
</feature>
<dbReference type="Proteomes" id="UP000783686">
    <property type="component" value="Unassembled WGS sequence"/>
</dbReference>
<dbReference type="Proteomes" id="UP000614601">
    <property type="component" value="Unassembled WGS sequence"/>
</dbReference>